<evidence type="ECO:0000313" key="3">
    <source>
        <dbReference type="EMBL" id="WBL36781.1"/>
    </source>
</evidence>
<evidence type="ECO:0000256" key="1">
    <source>
        <dbReference type="SAM" id="MobiDB-lite"/>
    </source>
</evidence>
<gene>
    <name evidence="3" type="ORF">O0235_04270</name>
</gene>
<dbReference type="RefSeq" id="WP_270057298.1">
    <property type="nucleotide sequence ID" value="NZ_CP115149.1"/>
</dbReference>
<keyword evidence="2" id="KW-0812">Transmembrane</keyword>
<dbReference type="Proteomes" id="UP001212803">
    <property type="component" value="Chromosome"/>
</dbReference>
<keyword evidence="2" id="KW-1133">Transmembrane helix</keyword>
<evidence type="ECO:0000256" key="2">
    <source>
        <dbReference type="SAM" id="Phobius"/>
    </source>
</evidence>
<keyword evidence="2" id="KW-0472">Membrane</keyword>
<feature type="transmembrane region" description="Helical" evidence="2">
    <location>
        <begin position="53"/>
        <end position="74"/>
    </location>
</feature>
<feature type="region of interest" description="Disordered" evidence="1">
    <location>
        <begin position="1"/>
        <end position="33"/>
    </location>
</feature>
<accession>A0ABY7M8C2</accession>
<keyword evidence="4" id="KW-1185">Reference proteome</keyword>
<dbReference type="EMBL" id="CP115149">
    <property type="protein sequence ID" value="WBL36781.1"/>
    <property type="molecule type" value="Genomic_DNA"/>
</dbReference>
<evidence type="ECO:0000313" key="4">
    <source>
        <dbReference type="Proteomes" id="UP001212803"/>
    </source>
</evidence>
<name>A0ABY7M8C2_9CHLR</name>
<organism evidence="3 4">
    <name type="scientific">Tepidiforma flava</name>
    <dbReference type="NCBI Taxonomy" id="3004094"/>
    <lineage>
        <taxon>Bacteria</taxon>
        <taxon>Bacillati</taxon>
        <taxon>Chloroflexota</taxon>
        <taxon>Tepidiformia</taxon>
        <taxon>Tepidiformales</taxon>
        <taxon>Tepidiformaceae</taxon>
        <taxon>Tepidiforma</taxon>
    </lineage>
</organism>
<feature type="compositionally biased region" description="Basic and acidic residues" evidence="1">
    <location>
        <begin position="8"/>
        <end position="32"/>
    </location>
</feature>
<proteinExistence type="predicted"/>
<reference evidence="3 4" key="1">
    <citation type="journal article" date="2023" name="ISME J.">
        <title>Thermophilic Dehalococcoidia with unusual traits shed light on an unexpected past.</title>
        <authorList>
            <person name="Palmer M."/>
            <person name="Covington J.K."/>
            <person name="Zhou E.M."/>
            <person name="Thomas S.C."/>
            <person name="Habib N."/>
            <person name="Seymour C.O."/>
            <person name="Lai D."/>
            <person name="Johnston J."/>
            <person name="Hashimi A."/>
            <person name="Jiao J.Y."/>
            <person name="Muok A.R."/>
            <person name="Liu L."/>
            <person name="Xian W.D."/>
            <person name="Zhi X.Y."/>
            <person name="Li M.M."/>
            <person name="Silva L.P."/>
            <person name="Bowen B.P."/>
            <person name="Louie K."/>
            <person name="Briegel A."/>
            <person name="Pett-Ridge J."/>
            <person name="Weber P.K."/>
            <person name="Tocheva E.I."/>
            <person name="Woyke T."/>
            <person name="Northen T.R."/>
            <person name="Mayali X."/>
            <person name="Li W.J."/>
            <person name="Hedlund B.P."/>
        </authorList>
    </citation>
    <scope>NUCLEOTIDE SEQUENCE [LARGE SCALE GENOMIC DNA]</scope>
    <source>
        <strain evidence="3 4">YIM 72310</strain>
    </source>
</reference>
<protein>
    <submittedName>
        <fullName evidence="3">Uncharacterized protein</fullName>
    </submittedName>
</protein>
<sequence>MQPDDDDRIPLGRDAAGDSRDLGPDERDRDLMDGSWEQQYYSGQLRTRDWNTVALGIAIIVVIALVLPMLLVALR</sequence>